<dbReference type="SUPFAM" id="SSF50998">
    <property type="entry name" value="Quinoprotein alcohol dehydrogenase-like"/>
    <property type="match status" value="2"/>
</dbReference>
<dbReference type="AlphaFoldDB" id="A0A1H8A6L4"/>
<keyword evidence="5" id="KW-1185">Reference proteome</keyword>
<sequence>MYMKYFVACFCWMIVLCGAVCMPLSAQDTLFRFAMVSDTHIGSETAKEDLERTIRDINAQPDVAFVMFSGDITEFGSDEELQLAKSIISRLNKPWYIVPGNHDAKWSESGCNTFRTVFGAETFSFQYKGYWFLGTSCGPNMRMGPGQIPRENIVWLEQQLQQQPDKKMPIIFVNHYPQDSSLNNWYEVLDRMKDRNLKAIICGHGHANHKYNFEGIPGIMCRSNLRAKAAIGGYNLVSMVHDSLVFNERRPEQATLPVWHAVALHTNETPQWMPNPPRPRFEVNQTFPQVHEKWSLQEQGDIGSGVAIVKDKVIYTNTNGDIKAVTLKAGKPVWQFSAKGKIYATPLVQGNNVIVPCTDGNVYCLDARNGQLRWQQATQKAIVSSAALYRNTAIIAGSDGHCRAWDINSGQQLWDFDSVRNFVETKPLIYNNKVYFGSWGNDLYALDANTGHRSWTWNNGASNRMFSPAACWPAACSNKLFIVAPDQYMTALDANTGQQLWRHRDTANRVRESMGLSPDSNRLYAKTMQGAVIAFNTHSADQEVVWKSPVALGYEICPSPINEYRGVVYVPTQSGVVYALSAKDGSLKWMHKFSNCLVNTVQPVNEKTLIATAADGKVVCLEL</sequence>
<accession>A0A1H8A6L4</accession>
<evidence type="ECO:0000256" key="1">
    <source>
        <dbReference type="SAM" id="SignalP"/>
    </source>
</evidence>
<feature type="domain" description="Calcineurin-like phosphoesterase" evidence="2">
    <location>
        <begin position="31"/>
        <end position="207"/>
    </location>
</feature>
<dbReference type="Proteomes" id="UP000198984">
    <property type="component" value="Unassembled WGS sequence"/>
</dbReference>
<feature type="chain" id="PRO_5011726196" evidence="1">
    <location>
        <begin position="27"/>
        <end position="623"/>
    </location>
</feature>
<dbReference type="Pfam" id="PF00149">
    <property type="entry name" value="Metallophos"/>
    <property type="match status" value="1"/>
</dbReference>
<feature type="signal peptide" evidence="1">
    <location>
        <begin position="1"/>
        <end position="26"/>
    </location>
</feature>
<reference evidence="4 5" key="1">
    <citation type="submission" date="2016-10" db="EMBL/GenBank/DDBJ databases">
        <authorList>
            <person name="de Groot N.N."/>
        </authorList>
    </citation>
    <scope>NUCLEOTIDE SEQUENCE [LARGE SCALE GENOMIC DNA]</scope>
    <source>
        <strain evidence="4 5">DSM 21039</strain>
    </source>
</reference>
<dbReference type="SUPFAM" id="SSF56300">
    <property type="entry name" value="Metallo-dependent phosphatases"/>
    <property type="match status" value="1"/>
</dbReference>
<dbReference type="InterPro" id="IPR018391">
    <property type="entry name" value="PQQ_b-propeller_rpt"/>
</dbReference>
<dbReference type="InterPro" id="IPR015943">
    <property type="entry name" value="WD40/YVTN_repeat-like_dom_sf"/>
</dbReference>
<dbReference type="GO" id="GO:0016787">
    <property type="term" value="F:hydrolase activity"/>
    <property type="evidence" value="ECO:0007669"/>
    <property type="project" value="InterPro"/>
</dbReference>
<dbReference type="Pfam" id="PF13360">
    <property type="entry name" value="PQQ_2"/>
    <property type="match status" value="2"/>
</dbReference>
<dbReference type="InterPro" id="IPR002372">
    <property type="entry name" value="PQQ_rpt_dom"/>
</dbReference>
<evidence type="ECO:0000313" key="4">
    <source>
        <dbReference type="EMBL" id="SEM65177.1"/>
    </source>
</evidence>
<dbReference type="PANTHER" id="PTHR34512:SF30">
    <property type="entry name" value="OUTER MEMBRANE PROTEIN ASSEMBLY FACTOR BAMB"/>
    <property type="match status" value="1"/>
</dbReference>
<evidence type="ECO:0000259" key="2">
    <source>
        <dbReference type="Pfam" id="PF00149"/>
    </source>
</evidence>
<dbReference type="STRING" id="573321.SAMN04488505_105302"/>
<dbReference type="PANTHER" id="PTHR34512">
    <property type="entry name" value="CELL SURFACE PROTEIN"/>
    <property type="match status" value="1"/>
</dbReference>
<dbReference type="InterPro" id="IPR029052">
    <property type="entry name" value="Metallo-depent_PP-like"/>
</dbReference>
<name>A0A1H8A6L4_9BACT</name>
<gene>
    <name evidence="4" type="ORF">SAMN04488505_105302</name>
</gene>
<dbReference type="Gene3D" id="2.130.10.10">
    <property type="entry name" value="YVTN repeat-like/Quinoprotein amine dehydrogenase"/>
    <property type="match status" value="2"/>
</dbReference>
<dbReference type="InterPro" id="IPR004843">
    <property type="entry name" value="Calcineurin-like_PHP"/>
</dbReference>
<dbReference type="Gene3D" id="3.60.21.10">
    <property type="match status" value="1"/>
</dbReference>
<dbReference type="SMART" id="SM00564">
    <property type="entry name" value="PQQ"/>
    <property type="match status" value="7"/>
</dbReference>
<evidence type="ECO:0000259" key="3">
    <source>
        <dbReference type="Pfam" id="PF13360"/>
    </source>
</evidence>
<dbReference type="InterPro" id="IPR011047">
    <property type="entry name" value="Quinoprotein_ADH-like_sf"/>
</dbReference>
<organism evidence="4 5">
    <name type="scientific">Chitinophaga rupis</name>
    <dbReference type="NCBI Taxonomy" id="573321"/>
    <lineage>
        <taxon>Bacteria</taxon>
        <taxon>Pseudomonadati</taxon>
        <taxon>Bacteroidota</taxon>
        <taxon>Chitinophagia</taxon>
        <taxon>Chitinophagales</taxon>
        <taxon>Chitinophagaceae</taxon>
        <taxon>Chitinophaga</taxon>
    </lineage>
</organism>
<keyword evidence="1" id="KW-0732">Signal</keyword>
<feature type="domain" description="Pyrrolo-quinoline quinone repeat" evidence="3">
    <location>
        <begin position="564"/>
        <end position="619"/>
    </location>
</feature>
<evidence type="ECO:0000313" key="5">
    <source>
        <dbReference type="Proteomes" id="UP000198984"/>
    </source>
</evidence>
<feature type="domain" description="Pyrrolo-quinoline quinone repeat" evidence="3">
    <location>
        <begin position="359"/>
        <end position="549"/>
    </location>
</feature>
<dbReference type="EMBL" id="FOBB01000005">
    <property type="protein sequence ID" value="SEM65177.1"/>
    <property type="molecule type" value="Genomic_DNA"/>
</dbReference>
<protein>
    <submittedName>
        <fullName evidence="4">Outer membrane protein assembly factor BamB, contains PQQ-like beta-propeller repeat</fullName>
    </submittedName>
</protein>
<proteinExistence type="predicted"/>